<dbReference type="GO" id="GO:0022857">
    <property type="term" value="F:transmembrane transporter activity"/>
    <property type="evidence" value="ECO:0007669"/>
    <property type="project" value="InterPro"/>
</dbReference>
<comment type="subcellular location">
    <subcellularLocation>
        <location evidence="1">Cell membrane</location>
        <topology evidence="1">Multi-pass membrane protein</topology>
    </subcellularLocation>
</comment>
<dbReference type="PANTHER" id="PTHR43683:SF1">
    <property type="entry name" value="MULTIDRUG EFFLUX PROTEIN YFMO"/>
    <property type="match status" value="1"/>
</dbReference>
<dbReference type="CDD" id="cd17474">
    <property type="entry name" value="MFS_YfmO_like"/>
    <property type="match status" value="1"/>
</dbReference>
<accession>A0AA87RHL4</accession>
<organism evidence="7 8">
    <name type="scientific">Agrococcus baldri</name>
    <dbReference type="NCBI Taxonomy" id="153730"/>
    <lineage>
        <taxon>Bacteria</taxon>
        <taxon>Bacillati</taxon>
        <taxon>Actinomycetota</taxon>
        <taxon>Actinomycetes</taxon>
        <taxon>Micrococcales</taxon>
        <taxon>Microbacteriaceae</taxon>
        <taxon>Agrococcus</taxon>
    </lineage>
</organism>
<evidence type="ECO:0000256" key="1">
    <source>
        <dbReference type="ARBA" id="ARBA00004651"/>
    </source>
</evidence>
<evidence type="ECO:0000256" key="2">
    <source>
        <dbReference type="ARBA" id="ARBA00022692"/>
    </source>
</evidence>
<comment type="caution">
    <text evidence="7">The sequence shown here is derived from an EMBL/GenBank/DDBJ whole genome shotgun (WGS) entry which is preliminary data.</text>
</comment>
<dbReference type="InterPro" id="IPR036259">
    <property type="entry name" value="MFS_trans_sf"/>
</dbReference>
<evidence type="ECO:0000313" key="8">
    <source>
        <dbReference type="Proteomes" id="UP000321749"/>
    </source>
</evidence>
<dbReference type="InterPro" id="IPR011701">
    <property type="entry name" value="MFS"/>
</dbReference>
<dbReference type="EMBL" id="BJUU01000010">
    <property type="protein sequence ID" value="GEK80455.1"/>
    <property type="molecule type" value="Genomic_DNA"/>
</dbReference>
<proteinExistence type="predicted"/>
<feature type="transmembrane region" description="Helical" evidence="5">
    <location>
        <begin position="21"/>
        <end position="39"/>
    </location>
</feature>
<evidence type="ECO:0000259" key="6">
    <source>
        <dbReference type="PROSITE" id="PS50850"/>
    </source>
</evidence>
<feature type="transmembrane region" description="Helical" evidence="5">
    <location>
        <begin position="304"/>
        <end position="323"/>
    </location>
</feature>
<feature type="transmembrane region" description="Helical" evidence="5">
    <location>
        <begin position="118"/>
        <end position="138"/>
    </location>
</feature>
<sequence length="422" mass="43309">MAVHTGAPASAPTSLFGQPRSVWAVAFACVISFMGIGFVDPILPAIGEQMHASHAEVSMLFTSYLLVTAVAMLITGWVSSRIGGKRTLILGLVIIVAFAALASLSPSIGAMIGFRAGWGLGNALFIATSLAVIVGSATGGVPGAIAIYEAAMGLGIAVGPLLGGLLGAIGWQWPFLGVSALMLIGLVGTLLFVPDTPTAPKPIRITAPLRALSHGPLLVLSIVALLYNWAFFTVLAYAPLVLGLDALALGGIFFGWGLLVALFAVVVAPRLERRFGLVPVLVGTFALMAIDLAVMAIWADVPAVLITTVILSGMFSGLNNTLVTQAVMQVATVERPVASAAYSFVRFFGGGLAPFVAGVLGTALSVHVPFWLGVIALALAVALLLAVGSTVTRAVQASHDEVLPEIAGDSPAPVPVVRHERG</sequence>
<dbReference type="Pfam" id="PF07690">
    <property type="entry name" value="MFS_1"/>
    <property type="match status" value="1"/>
</dbReference>
<dbReference type="RefSeq" id="WP_146794745.1">
    <property type="nucleotide sequence ID" value="NZ_BJUU01000010.1"/>
</dbReference>
<feature type="transmembrane region" description="Helical" evidence="5">
    <location>
        <begin position="175"/>
        <end position="194"/>
    </location>
</feature>
<protein>
    <recommendedName>
        <fullName evidence="6">Major facilitator superfamily (MFS) profile domain-containing protein</fullName>
    </recommendedName>
</protein>
<keyword evidence="3 5" id="KW-1133">Transmembrane helix</keyword>
<evidence type="ECO:0000256" key="5">
    <source>
        <dbReference type="SAM" id="Phobius"/>
    </source>
</evidence>
<dbReference type="InterPro" id="IPR020846">
    <property type="entry name" value="MFS_dom"/>
</dbReference>
<dbReference type="SUPFAM" id="SSF103473">
    <property type="entry name" value="MFS general substrate transporter"/>
    <property type="match status" value="1"/>
</dbReference>
<keyword evidence="4 5" id="KW-0472">Membrane</keyword>
<dbReference type="GO" id="GO:0005886">
    <property type="term" value="C:plasma membrane"/>
    <property type="evidence" value="ECO:0007669"/>
    <property type="project" value="UniProtKB-SubCell"/>
</dbReference>
<dbReference type="Gene3D" id="1.20.1250.20">
    <property type="entry name" value="MFS general substrate transporter like domains"/>
    <property type="match status" value="1"/>
</dbReference>
<dbReference type="PROSITE" id="PS50850">
    <property type="entry name" value="MFS"/>
    <property type="match status" value="1"/>
</dbReference>
<evidence type="ECO:0000256" key="3">
    <source>
        <dbReference type="ARBA" id="ARBA00022989"/>
    </source>
</evidence>
<feature type="transmembrane region" description="Helical" evidence="5">
    <location>
        <begin position="90"/>
        <end position="112"/>
    </location>
</feature>
<feature type="transmembrane region" description="Helical" evidence="5">
    <location>
        <begin position="246"/>
        <end position="268"/>
    </location>
</feature>
<feature type="transmembrane region" description="Helical" evidence="5">
    <location>
        <begin position="275"/>
        <end position="298"/>
    </location>
</feature>
<feature type="transmembrane region" description="Helical" evidence="5">
    <location>
        <begin position="344"/>
        <end position="364"/>
    </location>
</feature>
<keyword evidence="2 5" id="KW-0812">Transmembrane</keyword>
<feature type="transmembrane region" description="Helical" evidence="5">
    <location>
        <begin position="150"/>
        <end position="169"/>
    </location>
</feature>
<dbReference type="InterPro" id="IPR053200">
    <property type="entry name" value="YfmO-like"/>
</dbReference>
<feature type="transmembrane region" description="Helical" evidence="5">
    <location>
        <begin position="370"/>
        <end position="388"/>
    </location>
</feature>
<dbReference type="InterPro" id="IPR001958">
    <property type="entry name" value="Tet-R_TetA/multi-R_MdtG-like"/>
</dbReference>
<keyword evidence="8" id="KW-1185">Reference proteome</keyword>
<reference evidence="7 8" key="1">
    <citation type="submission" date="2019-07" db="EMBL/GenBank/DDBJ databases">
        <title>Whole genome shotgun sequence of Agrococcus baldri NBRC 103055.</title>
        <authorList>
            <person name="Hosoyama A."/>
            <person name="Uohara A."/>
            <person name="Ohji S."/>
            <person name="Ichikawa N."/>
        </authorList>
    </citation>
    <scope>NUCLEOTIDE SEQUENCE [LARGE SCALE GENOMIC DNA]</scope>
    <source>
        <strain evidence="7 8">NBRC 103055</strain>
    </source>
</reference>
<dbReference type="PANTHER" id="PTHR43683">
    <property type="entry name" value="MULTIDRUG EFFLUX PROTEIN YFMO"/>
    <property type="match status" value="1"/>
</dbReference>
<feature type="transmembrane region" description="Helical" evidence="5">
    <location>
        <begin position="215"/>
        <end position="240"/>
    </location>
</feature>
<feature type="domain" description="Major facilitator superfamily (MFS) profile" evidence="6">
    <location>
        <begin position="21"/>
        <end position="391"/>
    </location>
</feature>
<dbReference type="PRINTS" id="PR01035">
    <property type="entry name" value="TCRTETA"/>
</dbReference>
<feature type="transmembrane region" description="Helical" evidence="5">
    <location>
        <begin position="59"/>
        <end position="78"/>
    </location>
</feature>
<gene>
    <name evidence="7" type="ORF">ABA31_18060</name>
</gene>
<dbReference type="AlphaFoldDB" id="A0AA87RHL4"/>
<evidence type="ECO:0000256" key="4">
    <source>
        <dbReference type="ARBA" id="ARBA00023136"/>
    </source>
</evidence>
<evidence type="ECO:0000313" key="7">
    <source>
        <dbReference type="EMBL" id="GEK80455.1"/>
    </source>
</evidence>
<name>A0AA87RHL4_9MICO</name>
<dbReference type="Proteomes" id="UP000321749">
    <property type="component" value="Unassembled WGS sequence"/>
</dbReference>